<keyword evidence="1" id="KW-0732">Signal</keyword>
<name>A0AAE0MJI5_9PEZI</name>
<feature type="signal peptide" evidence="1">
    <location>
        <begin position="1"/>
        <end position="29"/>
    </location>
</feature>
<evidence type="ECO:0000313" key="2">
    <source>
        <dbReference type="EMBL" id="KAK3334520.1"/>
    </source>
</evidence>
<evidence type="ECO:0000256" key="1">
    <source>
        <dbReference type="SAM" id="SignalP"/>
    </source>
</evidence>
<reference evidence="2" key="1">
    <citation type="journal article" date="2023" name="Mol. Phylogenet. Evol.">
        <title>Genome-scale phylogeny and comparative genomics of the fungal order Sordariales.</title>
        <authorList>
            <person name="Hensen N."/>
            <person name="Bonometti L."/>
            <person name="Westerberg I."/>
            <person name="Brannstrom I.O."/>
            <person name="Guillou S."/>
            <person name="Cros-Aarteil S."/>
            <person name="Calhoun S."/>
            <person name="Haridas S."/>
            <person name="Kuo A."/>
            <person name="Mondo S."/>
            <person name="Pangilinan J."/>
            <person name="Riley R."/>
            <person name="LaButti K."/>
            <person name="Andreopoulos B."/>
            <person name="Lipzen A."/>
            <person name="Chen C."/>
            <person name="Yan M."/>
            <person name="Daum C."/>
            <person name="Ng V."/>
            <person name="Clum A."/>
            <person name="Steindorff A."/>
            <person name="Ohm R.A."/>
            <person name="Martin F."/>
            <person name="Silar P."/>
            <person name="Natvig D.O."/>
            <person name="Lalanne C."/>
            <person name="Gautier V."/>
            <person name="Ament-Velasquez S.L."/>
            <person name="Kruys A."/>
            <person name="Hutchinson M.I."/>
            <person name="Powell A.J."/>
            <person name="Barry K."/>
            <person name="Miller A.N."/>
            <person name="Grigoriev I.V."/>
            <person name="Debuchy R."/>
            <person name="Gladieux P."/>
            <person name="Hiltunen Thoren M."/>
            <person name="Johannesson H."/>
        </authorList>
    </citation>
    <scope>NUCLEOTIDE SEQUENCE</scope>
    <source>
        <strain evidence="2">CBS 560.94</strain>
    </source>
</reference>
<keyword evidence="3" id="KW-1185">Reference proteome</keyword>
<dbReference type="Proteomes" id="UP001278500">
    <property type="component" value="Unassembled WGS sequence"/>
</dbReference>
<sequence>MSQPASGGAQVCLFYVGASWLPLWTVASQAPFDIEPQVKVDFYKYQNRVHIFASKTKNVILVRISCKSTHNRGLPILVRHLSFADTWTLLHGGSLVDVLHVIAHFPVVNPPLRDVIGATIRHMVPSLPCYILCWHADQ</sequence>
<dbReference type="AlphaFoldDB" id="A0AAE0MJI5"/>
<reference evidence="2" key="2">
    <citation type="submission" date="2023-06" db="EMBL/GenBank/DDBJ databases">
        <authorList>
            <consortium name="Lawrence Berkeley National Laboratory"/>
            <person name="Haridas S."/>
            <person name="Hensen N."/>
            <person name="Bonometti L."/>
            <person name="Westerberg I."/>
            <person name="Brannstrom I.O."/>
            <person name="Guillou S."/>
            <person name="Cros-Aarteil S."/>
            <person name="Calhoun S."/>
            <person name="Kuo A."/>
            <person name="Mondo S."/>
            <person name="Pangilinan J."/>
            <person name="Riley R."/>
            <person name="Labutti K."/>
            <person name="Andreopoulos B."/>
            <person name="Lipzen A."/>
            <person name="Chen C."/>
            <person name="Yanf M."/>
            <person name="Daum C."/>
            <person name="Ng V."/>
            <person name="Clum A."/>
            <person name="Steindorff A."/>
            <person name="Ohm R."/>
            <person name="Martin F."/>
            <person name="Silar P."/>
            <person name="Natvig D."/>
            <person name="Lalanne C."/>
            <person name="Gautier V."/>
            <person name="Ament-Velasquez S.L."/>
            <person name="Kruys A."/>
            <person name="Hutchinson M.I."/>
            <person name="Powell A.J."/>
            <person name="Barry K."/>
            <person name="Miller A.N."/>
            <person name="Grigoriev I.V."/>
            <person name="Debuchy R."/>
            <person name="Gladieux P."/>
            <person name="Thoren M.H."/>
            <person name="Johannesson H."/>
        </authorList>
    </citation>
    <scope>NUCLEOTIDE SEQUENCE</scope>
    <source>
        <strain evidence="2">CBS 560.94</strain>
    </source>
</reference>
<dbReference type="EMBL" id="JAUEPP010000010">
    <property type="protein sequence ID" value="KAK3334520.1"/>
    <property type="molecule type" value="Genomic_DNA"/>
</dbReference>
<protein>
    <submittedName>
        <fullName evidence="2">Uncharacterized protein</fullName>
    </submittedName>
</protein>
<gene>
    <name evidence="2" type="ORF">B0H65DRAFT_75302</name>
</gene>
<evidence type="ECO:0000313" key="3">
    <source>
        <dbReference type="Proteomes" id="UP001278500"/>
    </source>
</evidence>
<dbReference type="GeneID" id="87868519"/>
<comment type="caution">
    <text evidence="2">The sequence shown here is derived from an EMBL/GenBank/DDBJ whole genome shotgun (WGS) entry which is preliminary data.</text>
</comment>
<accession>A0AAE0MJI5</accession>
<proteinExistence type="predicted"/>
<dbReference type="RefSeq" id="XP_062676686.1">
    <property type="nucleotide sequence ID" value="XM_062831365.1"/>
</dbReference>
<feature type="chain" id="PRO_5042039459" evidence="1">
    <location>
        <begin position="30"/>
        <end position="138"/>
    </location>
</feature>
<organism evidence="2 3">
    <name type="scientific">Neurospora tetraspora</name>
    <dbReference type="NCBI Taxonomy" id="94610"/>
    <lineage>
        <taxon>Eukaryota</taxon>
        <taxon>Fungi</taxon>
        <taxon>Dikarya</taxon>
        <taxon>Ascomycota</taxon>
        <taxon>Pezizomycotina</taxon>
        <taxon>Sordariomycetes</taxon>
        <taxon>Sordariomycetidae</taxon>
        <taxon>Sordariales</taxon>
        <taxon>Sordariaceae</taxon>
        <taxon>Neurospora</taxon>
    </lineage>
</organism>